<sequence length="89" mass="9303">MGKKTSCQVTREQFRKGAKAVTVVINGIPQIAEVKEFATGSLGWYLNGKTMIEIDGTPVSVQIGLNLTIVGSKDLPADAAQGPAQTGEA</sequence>
<dbReference type="RefSeq" id="WP_088252124.1">
    <property type="nucleotide sequence ID" value="NZ_NIDE01000001.1"/>
</dbReference>
<evidence type="ECO:0000313" key="1">
    <source>
        <dbReference type="EMBL" id="OWK46966.1"/>
    </source>
</evidence>
<organism evidence="1 2">
    <name type="scientific">Fimbriiglobus ruber</name>
    <dbReference type="NCBI Taxonomy" id="1908690"/>
    <lineage>
        <taxon>Bacteria</taxon>
        <taxon>Pseudomonadati</taxon>
        <taxon>Planctomycetota</taxon>
        <taxon>Planctomycetia</taxon>
        <taxon>Gemmatales</taxon>
        <taxon>Gemmataceae</taxon>
        <taxon>Fimbriiglobus</taxon>
    </lineage>
</organism>
<gene>
    <name evidence="1" type="ORF">FRUB_00665</name>
</gene>
<name>A0A225EAA5_9BACT</name>
<comment type="caution">
    <text evidence="1">The sequence shown here is derived from an EMBL/GenBank/DDBJ whole genome shotgun (WGS) entry which is preliminary data.</text>
</comment>
<evidence type="ECO:0000313" key="2">
    <source>
        <dbReference type="Proteomes" id="UP000214646"/>
    </source>
</evidence>
<dbReference type="OrthoDB" id="5521063at2"/>
<keyword evidence="2" id="KW-1185">Reference proteome</keyword>
<reference evidence="2" key="1">
    <citation type="submission" date="2017-06" db="EMBL/GenBank/DDBJ databases">
        <title>Genome analysis of Fimbriiglobus ruber SP5, the first member of the order Planctomycetales with confirmed chitinolytic capability.</title>
        <authorList>
            <person name="Ravin N.V."/>
            <person name="Rakitin A.L."/>
            <person name="Ivanova A.A."/>
            <person name="Beletsky A.V."/>
            <person name="Kulichevskaya I.S."/>
            <person name="Mardanov A.V."/>
            <person name="Dedysh S.N."/>
        </authorList>
    </citation>
    <scope>NUCLEOTIDE SEQUENCE [LARGE SCALE GENOMIC DNA]</scope>
    <source>
        <strain evidence="2">SP5</strain>
    </source>
</reference>
<dbReference type="Proteomes" id="UP000214646">
    <property type="component" value="Unassembled WGS sequence"/>
</dbReference>
<dbReference type="AlphaFoldDB" id="A0A225EAA5"/>
<protein>
    <submittedName>
        <fullName evidence="1">Uncharacterized protein</fullName>
    </submittedName>
</protein>
<accession>A0A225EAA5</accession>
<proteinExistence type="predicted"/>
<dbReference type="EMBL" id="NIDE01000001">
    <property type="protein sequence ID" value="OWK46966.1"/>
    <property type="molecule type" value="Genomic_DNA"/>
</dbReference>